<dbReference type="Gene3D" id="3.10.180.10">
    <property type="entry name" value="2,3-Dihydroxybiphenyl 1,2-Dioxygenase, domain 1"/>
    <property type="match status" value="2"/>
</dbReference>
<evidence type="ECO:0000259" key="1">
    <source>
        <dbReference type="PROSITE" id="PS51819"/>
    </source>
</evidence>
<organism evidence="2 3">
    <name type="scientific">Prauserella oleivorans</name>
    <dbReference type="NCBI Taxonomy" id="1478153"/>
    <lineage>
        <taxon>Bacteria</taxon>
        <taxon>Bacillati</taxon>
        <taxon>Actinomycetota</taxon>
        <taxon>Actinomycetes</taxon>
        <taxon>Pseudonocardiales</taxon>
        <taxon>Pseudonocardiaceae</taxon>
        <taxon>Prauserella</taxon>
    </lineage>
</organism>
<proteinExistence type="predicted"/>
<gene>
    <name evidence="2" type="ORF">ACFS2C_20585</name>
</gene>
<accession>A0ABW5WCX0</accession>
<dbReference type="EMBL" id="JBHUOF010000034">
    <property type="protein sequence ID" value="MFD2801792.1"/>
    <property type="molecule type" value="Genomic_DNA"/>
</dbReference>
<evidence type="ECO:0000313" key="3">
    <source>
        <dbReference type="Proteomes" id="UP001597478"/>
    </source>
</evidence>
<dbReference type="SUPFAM" id="SSF54593">
    <property type="entry name" value="Glyoxalase/Bleomycin resistance protein/Dihydroxybiphenyl dioxygenase"/>
    <property type="match status" value="2"/>
</dbReference>
<dbReference type="PANTHER" id="PTHR33993:SF10">
    <property type="entry name" value="CONSERVED PROTEIN"/>
    <property type="match status" value="1"/>
</dbReference>
<keyword evidence="3" id="KW-1185">Reference proteome</keyword>
<sequence>MVTRDTPWPDGTPCWVELAAPDPRMAIDFYGALFAWDFADQGDETGNYLLASLGGRSVAGVGSMPAGQEDAPAAWTTYLATSDVDRAVSRISENGGRVTVAPMDVWSAGRLAMATDPDGAPFGLWQAGEHRGVGVANVAGTVCWNECRVRDFERAQQFYAGTFGYAFDDVSAGGIRGAVLKLGENVVGGIVHAPAEDPHWSVYFAAADTDETVARVTEVGGRLVREPRDSPFGRIALVGDNQGAGFHLITAPETS</sequence>
<dbReference type="PANTHER" id="PTHR33993">
    <property type="entry name" value="GLYOXALASE-RELATED"/>
    <property type="match status" value="1"/>
</dbReference>
<dbReference type="CDD" id="cd07247">
    <property type="entry name" value="SgaA_N_like"/>
    <property type="match status" value="2"/>
</dbReference>
<dbReference type="InterPro" id="IPR004360">
    <property type="entry name" value="Glyas_Fos-R_dOase_dom"/>
</dbReference>
<feature type="domain" description="VOC" evidence="1">
    <location>
        <begin position="12"/>
        <end position="127"/>
    </location>
</feature>
<feature type="domain" description="VOC" evidence="1">
    <location>
        <begin position="141"/>
        <end position="251"/>
    </location>
</feature>
<comment type="caution">
    <text evidence="2">The sequence shown here is derived from an EMBL/GenBank/DDBJ whole genome shotgun (WGS) entry which is preliminary data.</text>
</comment>
<dbReference type="PROSITE" id="PS51819">
    <property type="entry name" value="VOC"/>
    <property type="match status" value="2"/>
</dbReference>
<protein>
    <submittedName>
        <fullName evidence="2">VOC family protein</fullName>
    </submittedName>
</protein>
<name>A0ABW5WCX0_9PSEU</name>
<dbReference type="InterPro" id="IPR029068">
    <property type="entry name" value="Glyas_Bleomycin-R_OHBP_Dase"/>
</dbReference>
<dbReference type="Pfam" id="PF00903">
    <property type="entry name" value="Glyoxalase"/>
    <property type="match status" value="1"/>
</dbReference>
<dbReference type="InterPro" id="IPR037523">
    <property type="entry name" value="VOC_core"/>
</dbReference>
<dbReference type="InterPro" id="IPR041581">
    <property type="entry name" value="Glyoxalase_6"/>
</dbReference>
<dbReference type="RefSeq" id="WP_377392940.1">
    <property type="nucleotide sequence ID" value="NZ_JBHSAN010000035.1"/>
</dbReference>
<dbReference type="Proteomes" id="UP001597478">
    <property type="component" value="Unassembled WGS sequence"/>
</dbReference>
<dbReference type="InterPro" id="IPR052164">
    <property type="entry name" value="Anthracycline_SecMetBiosynth"/>
</dbReference>
<dbReference type="Pfam" id="PF18029">
    <property type="entry name" value="Glyoxalase_6"/>
    <property type="match status" value="1"/>
</dbReference>
<evidence type="ECO:0000313" key="2">
    <source>
        <dbReference type="EMBL" id="MFD2801792.1"/>
    </source>
</evidence>
<reference evidence="3" key="1">
    <citation type="journal article" date="2019" name="Int. J. Syst. Evol. Microbiol.">
        <title>The Global Catalogue of Microorganisms (GCM) 10K type strain sequencing project: providing services to taxonomists for standard genome sequencing and annotation.</title>
        <authorList>
            <consortium name="The Broad Institute Genomics Platform"/>
            <consortium name="The Broad Institute Genome Sequencing Center for Infectious Disease"/>
            <person name="Wu L."/>
            <person name="Ma J."/>
        </authorList>
    </citation>
    <scope>NUCLEOTIDE SEQUENCE [LARGE SCALE GENOMIC DNA]</scope>
    <source>
        <strain evidence="3">IBRC-M 10906</strain>
    </source>
</reference>